<dbReference type="EMBL" id="LM993667">
    <property type="protein sequence ID" value="VTZ80509.1"/>
    <property type="molecule type" value="Genomic_DNA"/>
</dbReference>
<evidence type="ECO:0000256" key="2">
    <source>
        <dbReference type="ARBA" id="ARBA00009154"/>
    </source>
</evidence>
<keyword evidence="4 6" id="KW-0694">RNA-binding</keyword>
<sequence>MNKNINDKSQMCEKGDNIEILKTLDPIIKEFQTNFRLINSNYSLTDFENLLNPIEYAEFNSFLAYFICSLFYSYLKISGNLINNDHVIKKELKKVQLLMKEIKEKSHQNTKQNNQEKRTIKLNKDATKRIINSCVSYNNDLKKRKCKEDE</sequence>
<reference evidence="9 10" key="1">
    <citation type="journal article" date="2014" name="BMC Biol.">
        <title>A comprehensive evaluation of rodent malaria parasite genomes and gene expression.</title>
        <authorList>
            <person name="Otto T.D."/>
            <person name="Bohme U."/>
            <person name="Jackson A.P."/>
            <person name="Hunt M."/>
            <person name="Franke-Fayard B."/>
            <person name="Hoeijmakers W.A."/>
            <person name="Religa A.A."/>
            <person name="Robertson L."/>
            <person name="Sanders M."/>
            <person name="Ogun S.A."/>
            <person name="Cunningham D."/>
            <person name="Erhart A."/>
            <person name="Billker O."/>
            <person name="Khan S.M."/>
            <person name="Stunnenberg H.G."/>
            <person name="Langhorne J."/>
            <person name="Holder A.A."/>
            <person name="Waters A.P."/>
            <person name="Newbold C.I."/>
            <person name="Pain A."/>
            <person name="Berriman M."/>
            <person name="Janse C.J."/>
        </authorList>
    </citation>
    <scope>NUCLEOTIDE SEQUENCE [LARGE SCALE GENOMIC DNA]</scope>
    <source>
        <strain evidence="8 9">17X</strain>
        <strain evidence="7 10">YM</strain>
    </source>
</reference>
<dbReference type="GO" id="GO:0000460">
    <property type="term" value="P:maturation of 5.8S rRNA"/>
    <property type="evidence" value="ECO:0007669"/>
    <property type="project" value="TreeGrafter"/>
</dbReference>
<dbReference type="EMBL" id="LK934641">
    <property type="protein sequence ID" value="CDU19752.1"/>
    <property type="molecule type" value="Genomic_DNA"/>
</dbReference>
<evidence type="ECO:0000256" key="3">
    <source>
        <dbReference type="ARBA" id="ARBA00022552"/>
    </source>
</evidence>
<evidence type="ECO:0000256" key="4">
    <source>
        <dbReference type="ARBA" id="ARBA00022884"/>
    </source>
</evidence>
<evidence type="ECO:0000313" key="10">
    <source>
        <dbReference type="Proteomes" id="UP000072904"/>
    </source>
</evidence>
<dbReference type="AlphaFoldDB" id="A0A078KJZ2"/>
<dbReference type="GO" id="GO:0003723">
    <property type="term" value="F:RNA binding"/>
    <property type="evidence" value="ECO:0007669"/>
    <property type="project" value="UniProtKB-UniRule"/>
</dbReference>
<evidence type="ECO:0000256" key="5">
    <source>
        <dbReference type="ARBA" id="ARBA00023242"/>
    </source>
</evidence>
<organism evidence="8 9">
    <name type="scientific">Plasmodium yoelii</name>
    <dbReference type="NCBI Taxonomy" id="5861"/>
    <lineage>
        <taxon>Eukaryota</taxon>
        <taxon>Sar</taxon>
        <taxon>Alveolata</taxon>
        <taxon>Apicomplexa</taxon>
        <taxon>Aconoidasida</taxon>
        <taxon>Haemosporida</taxon>
        <taxon>Plasmodiidae</taxon>
        <taxon>Plasmodium</taxon>
        <taxon>Plasmodium (Vinckeia)</taxon>
    </lineage>
</organism>
<dbReference type="InterPro" id="IPR007146">
    <property type="entry name" value="Sas10/Utp3/C1D"/>
</dbReference>
<evidence type="ECO:0000313" key="8">
    <source>
        <dbReference type="EMBL" id="VTZ80509.1"/>
    </source>
</evidence>
<protein>
    <recommendedName>
        <fullName evidence="6">Nuclear nucleic acid-binding protein C1D</fullName>
    </recommendedName>
</protein>
<reference evidence="8" key="4">
    <citation type="submission" date="2019-05" db="EMBL/GenBank/DDBJ databases">
        <authorList>
            <consortium name="Pathogen Informatics"/>
        </authorList>
    </citation>
    <scope>NUCLEOTIDE SEQUENCE</scope>
    <source>
        <strain evidence="8">17X</strain>
    </source>
</reference>
<keyword evidence="6" id="KW-0963">Cytoplasm</keyword>
<dbReference type="OrthoDB" id="10261072at2759"/>
<dbReference type="PANTHER" id="PTHR15341:SF3">
    <property type="entry name" value="NUCLEAR NUCLEIC ACID-BINDING PROTEIN C1D"/>
    <property type="match status" value="1"/>
</dbReference>
<evidence type="ECO:0000313" key="9">
    <source>
        <dbReference type="Proteomes" id="UP000072874"/>
    </source>
</evidence>
<comment type="subcellular location">
    <subcellularLocation>
        <location evidence="6">Cytoplasm</location>
    </subcellularLocation>
    <subcellularLocation>
        <location evidence="6">Nucleus</location>
        <location evidence="6">Nucleolus</location>
    </subcellularLocation>
    <subcellularLocation>
        <location evidence="1 6">Nucleus</location>
    </subcellularLocation>
</comment>
<gene>
    <name evidence="8" type="ORF">PY17X_1313100</name>
    <name evidence="7" type="ORF">PYYM_1310100</name>
</gene>
<dbReference type="Proteomes" id="UP000072874">
    <property type="component" value="Chromosome 13"/>
</dbReference>
<dbReference type="GO" id="GO:0005737">
    <property type="term" value="C:cytoplasm"/>
    <property type="evidence" value="ECO:0007669"/>
    <property type="project" value="UniProtKB-SubCell"/>
</dbReference>
<evidence type="ECO:0000313" key="7">
    <source>
        <dbReference type="EMBL" id="CDU19752.1"/>
    </source>
</evidence>
<dbReference type="Proteomes" id="UP000072904">
    <property type="component" value="Chromosome 13"/>
</dbReference>
<reference evidence="8" key="2">
    <citation type="submission" date="2014-05" db="EMBL/GenBank/DDBJ databases">
        <authorList>
            <person name="Aslett M.A."/>
            <person name="De Silva N."/>
        </authorList>
    </citation>
    <scope>NUCLEOTIDE SEQUENCE</scope>
    <source>
        <strain evidence="8">17X</strain>
    </source>
</reference>
<dbReference type="GO" id="GO:0000178">
    <property type="term" value="C:exosome (RNase complex)"/>
    <property type="evidence" value="ECO:0007669"/>
    <property type="project" value="TreeGrafter"/>
</dbReference>
<dbReference type="VEuPathDB" id="PlasmoDB:PYYM_1310100"/>
<keyword evidence="5 6" id="KW-0539">Nucleus</keyword>
<dbReference type="GO" id="GO:0010468">
    <property type="term" value="P:regulation of gene expression"/>
    <property type="evidence" value="ECO:0007669"/>
    <property type="project" value="TreeGrafter"/>
</dbReference>
<reference evidence="7" key="3">
    <citation type="submission" date="2014-05" db="EMBL/GenBank/DDBJ databases">
        <authorList>
            <person name="Aslett A.Martin."/>
            <person name="De Silva Nishadi"/>
        </authorList>
    </citation>
    <scope>NUCLEOTIDE SEQUENCE</scope>
    <source>
        <strain evidence="7">YM</strain>
    </source>
</reference>
<dbReference type="VEuPathDB" id="PlasmoDB:PY17X_1313100"/>
<keyword evidence="3 6" id="KW-0698">rRNA processing</keyword>
<evidence type="ECO:0000256" key="1">
    <source>
        <dbReference type="ARBA" id="ARBA00004123"/>
    </source>
</evidence>
<dbReference type="GeneID" id="34860091"/>
<evidence type="ECO:0000256" key="6">
    <source>
        <dbReference type="RuleBase" id="RU368003"/>
    </source>
</evidence>
<dbReference type="PANTHER" id="PTHR15341">
    <property type="entry name" value="SUN-COR STEROID HORMONE RECEPTOR CO-REPRESSOR"/>
    <property type="match status" value="1"/>
</dbReference>
<accession>A0A078KJZ2</accession>
<dbReference type="RefSeq" id="XP_022813517.1">
    <property type="nucleotide sequence ID" value="XM_022957033.1"/>
</dbReference>
<dbReference type="VEuPathDB" id="PlasmoDB:Py17XNL_001302997"/>
<dbReference type="OMA" id="DNPPGCK"/>
<dbReference type="Pfam" id="PF04000">
    <property type="entry name" value="Sas10_Utp3"/>
    <property type="match status" value="1"/>
</dbReference>
<comment type="function">
    <text evidence="6">Plays a role in the recruitment of the exosome to pre-rRNA to mediate the 3'-5' end processing of the 5.8S rRNA.</text>
</comment>
<keyword evidence="6" id="KW-0238">DNA-binding</keyword>
<dbReference type="GO" id="GO:0003677">
    <property type="term" value="F:DNA binding"/>
    <property type="evidence" value="ECO:0007669"/>
    <property type="project" value="UniProtKB-KW"/>
</dbReference>
<proteinExistence type="inferred from homology"/>
<comment type="subunit">
    <text evidence="6">Monomer and homodimer.</text>
</comment>
<dbReference type="KEGG" id="pyo:PY17X_1313100"/>
<dbReference type="GO" id="GO:0005730">
    <property type="term" value="C:nucleolus"/>
    <property type="evidence" value="ECO:0007669"/>
    <property type="project" value="UniProtKB-SubCell"/>
</dbReference>
<comment type="similarity">
    <text evidence="2 6">Belongs to the C1D family.</text>
</comment>
<dbReference type="InterPro" id="IPR011082">
    <property type="entry name" value="Exosome-assoc_fac/DNA_repair"/>
</dbReference>
<name>A0A078KJZ2_PLAYE</name>